<comment type="function">
    <text evidence="9 12">Participates actively in the response to hyperosmotic and heat shock by preventing the aggregation of stress-denatured proteins and by disaggregating proteins, also in an autonomous, DnaK-independent fashion. Unfolded proteins bind initially to DnaJ; upon interaction with the DnaJ-bound protein, DnaK hydrolyzes its bound ATP, resulting in the formation of a stable complex. GrpE releases ADP from DnaK; ATP binding to DnaK triggers the release of the substrate protein, thus completing the reaction cycle. Several rounds of ATP-dependent interactions between DnaJ, DnaK and GrpE are required for fully efficient folding. Also involved, together with DnaK and GrpE, in the DNA replication of plasmids through activation of initiation proteins.</text>
</comment>
<organism evidence="16 17">
    <name type="scientific">Thermanaerovibrio acidaminovorans (strain ATCC 49978 / DSM 6589 / Su883)</name>
    <name type="common">Selenomonas acidaminovorans</name>
    <dbReference type="NCBI Taxonomy" id="525903"/>
    <lineage>
        <taxon>Bacteria</taxon>
        <taxon>Thermotogati</taxon>
        <taxon>Synergistota</taxon>
        <taxon>Synergistia</taxon>
        <taxon>Synergistales</taxon>
        <taxon>Synergistaceae</taxon>
        <taxon>Thermanaerovibrio</taxon>
    </lineage>
</organism>
<feature type="repeat" description="CXXCXGXG motif" evidence="12">
    <location>
        <begin position="214"/>
        <end position="221"/>
    </location>
</feature>
<dbReference type="SUPFAM" id="SSF46565">
    <property type="entry name" value="Chaperone J-domain"/>
    <property type="match status" value="1"/>
</dbReference>
<dbReference type="eggNOG" id="COG0484">
    <property type="taxonomic scope" value="Bacteria"/>
</dbReference>
<accession>D1B9A6</accession>
<keyword evidence="4 12" id="KW-0677">Repeat</keyword>
<dbReference type="FunFam" id="1.10.287.110:FF:000034">
    <property type="entry name" value="Chaperone protein DnaJ"/>
    <property type="match status" value="1"/>
</dbReference>
<evidence type="ECO:0000256" key="3">
    <source>
        <dbReference type="ARBA" id="ARBA00022723"/>
    </source>
</evidence>
<evidence type="ECO:0000256" key="9">
    <source>
        <dbReference type="ARBA" id="ARBA00053423"/>
    </source>
</evidence>
<dbReference type="Proteomes" id="UP000002030">
    <property type="component" value="Chromosome"/>
</dbReference>
<evidence type="ECO:0000256" key="13">
    <source>
        <dbReference type="PROSITE-ProRule" id="PRU00546"/>
    </source>
</evidence>
<dbReference type="Gene3D" id="1.10.287.110">
    <property type="entry name" value="DnaJ domain"/>
    <property type="match status" value="1"/>
</dbReference>
<evidence type="ECO:0000259" key="15">
    <source>
        <dbReference type="PROSITE" id="PS51188"/>
    </source>
</evidence>
<dbReference type="CDD" id="cd10719">
    <property type="entry name" value="DnaJ_zf"/>
    <property type="match status" value="1"/>
</dbReference>
<dbReference type="SUPFAM" id="SSF57938">
    <property type="entry name" value="DnaJ/Hsp40 cysteine-rich domain"/>
    <property type="match status" value="1"/>
</dbReference>
<proteinExistence type="inferred from homology"/>
<dbReference type="PROSITE" id="PS00636">
    <property type="entry name" value="DNAJ_1"/>
    <property type="match status" value="1"/>
</dbReference>
<sequence>MAVAAPGRKDYYEILGVSREATSEEIKKAYRKLARKYHPDANPDDKDAEAKFKEINEAYEVLSDPAKRSQYDQFGYVGDAPPGGNPFEGFGGFGGDPFGDLFGDLFDSFFGGMGGRPGRGSTAPRRGADVETVIQVTLEEVFRGAVKELTIPRWETCERCGGSGAEPGSEPETCPTCGGRGQVEQAMRTPFGQFVQVNTCPRCSGRGRVIKSPCRQCKGQGRVRVPHKVEVRIPRGVETGTRLRIPGEGEAGLNGGPNGDLFLVVEVMPHGSLERNGADLYTRITLAFPQAALGTEVPIKTLEGEERVEVPPGTQPGSVLRIKGRGMPRMNGGRGDLVVQVRVEVPKNLTERQRALLQALAQEMNVKVRQEEGILDKLKGFFGG</sequence>
<dbReference type="EnsemblBacteria" id="ACZ18859">
    <property type="protein sequence ID" value="ACZ18859"/>
    <property type="gene ID" value="Taci_0623"/>
</dbReference>
<keyword evidence="5 12" id="KW-0863">Zinc-finger</keyword>
<keyword evidence="6 12" id="KW-0862">Zinc</keyword>
<feature type="binding site" evidence="12">
    <location>
        <position position="203"/>
    </location>
    <ligand>
        <name>Zn(2+)</name>
        <dbReference type="ChEBI" id="CHEBI:29105"/>
        <label>2</label>
    </ligand>
</feature>
<keyword evidence="8 12" id="KW-0143">Chaperone</keyword>
<feature type="binding site" evidence="12">
    <location>
        <position position="200"/>
    </location>
    <ligand>
        <name>Zn(2+)</name>
        <dbReference type="ChEBI" id="CHEBI:29105"/>
        <label>2</label>
    </ligand>
</feature>
<feature type="repeat" description="CXXCXGXG motif" evidence="12">
    <location>
        <begin position="200"/>
        <end position="207"/>
    </location>
</feature>
<dbReference type="EMBL" id="CP001818">
    <property type="protein sequence ID" value="ACZ18859.1"/>
    <property type="molecule type" value="Genomic_DNA"/>
</dbReference>
<dbReference type="GO" id="GO:0008270">
    <property type="term" value="F:zinc ion binding"/>
    <property type="evidence" value="ECO:0007669"/>
    <property type="project" value="UniProtKB-UniRule"/>
</dbReference>
<feature type="domain" description="CR-type" evidence="15">
    <location>
        <begin position="144"/>
        <end position="226"/>
    </location>
</feature>
<evidence type="ECO:0000313" key="17">
    <source>
        <dbReference type="Proteomes" id="UP000002030"/>
    </source>
</evidence>
<dbReference type="CDD" id="cd06257">
    <property type="entry name" value="DnaJ"/>
    <property type="match status" value="1"/>
</dbReference>
<comment type="subunit">
    <text evidence="12">Homodimer.</text>
</comment>
<feature type="binding site" evidence="12">
    <location>
        <position position="157"/>
    </location>
    <ligand>
        <name>Zn(2+)</name>
        <dbReference type="ChEBI" id="CHEBI:29105"/>
        <label>1</label>
    </ligand>
</feature>
<dbReference type="GO" id="GO:0009408">
    <property type="term" value="P:response to heat"/>
    <property type="evidence" value="ECO:0007669"/>
    <property type="project" value="InterPro"/>
</dbReference>
<evidence type="ECO:0000256" key="2">
    <source>
        <dbReference type="ARBA" id="ARBA00022705"/>
    </source>
</evidence>
<feature type="zinc finger region" description="CR-type" evidence="13">
    <location>
        <begin position="144"/>
        <end position="226"/>
    </location>
</feature>
<dbReference type="Gene3D" id="2.10.230.10">
    <property type="entry name" value="Heat shock protein DnaJ, cysteine-rich domain"/>
    <property type="match status" value="1"/>
</dbReference>
<reference evidence="16 17" key="1">
    <citation type="journal article" date="2009" name="Stand. Genomic Sci.">
        <title>Complete genome sequence of Thermanaerovibrio acidaminovorans type strain (Su883).</title>
        <authorList>
            <person name="Chovatia M."/>
            <person name="Sikorski J."/>
            <person name="Schroder M."/>
            <person name="Lapidus A."/>
            <person name="Nolan M."/>
            <person name="Tice H."/>
            <person name="Glavina Del Rio T."/>
            <person name="Copeland A."/>
            <person name="Cheng J.F."/>
            <person name="Lucas S."/>
            <person name="Chen F."/>
            <person name="Bruce D."/>
            <person name="Goodwin L."/>
            <person name="Pitluck S."/>
            <person name="Ivanova N."/>
            <person name="Mavromatis K."/>
            <person name="Ovchinnikova G."/>
            <person name="Pati A."/>
            <person name="Chen A."/>
            <person name="Palaniappan K."/>
            <person name="Land M."/>
            <person name="Hauser L."/>
            <person name="Chang Y.J."/>
            <person name="Jeffries C.D."/>
            <person name="Chain P."/>
            <person name="Saunders E."/>
            <person name="Detter J.C."/>
            <person name="Brettin T."/>
            <person name="Rohde M."/>
            <person name="Goker M."/>
            <person name="Spring S."/>
            <person name="Bristow J."/>
            <person name="Markowitz V."/>
            <person name="Hugenholtz P."/>
            <person name="Kyrpides N.C."/>
            <person name="Klenk H.P."/>
            <person name="Eisen J.A."/>
        </authorList>
    </citation>
    <scope>NUCLEOTIDE SEQUENCE [LARGE SCALE GENOMIC DNA]</scope>
    <source>
        <strain evidence="17">ATCC 49978 / DSM 6589 / Su883</strain>
    </source>
</reference>
<evidence type="ECO:0000256" key="10">
    <source>
        <dbReference type="ARBA" id="ARBA00061004"/>
    </source>
</evidence>
<gene>
    <name evidence="12" type="primary">dnaJ</name>
    <name evidence="16" type="ordered locus">Taci_0623</name>
</gene>
<evidence type="ECO:0000256" key="8">
    <source>
        <dbReference type="ARBA" id="ARBA00023186"/>
    </source>
</evidence>
<comment type="subcellular location">
    <subcellularLocation>
        <location evidence="12">Cytoplasm</location>
    </subcellularLocation>
</comment>
<name>D1B9A6_THEAS</name>
<dbReference type="FunFam" id="2.60.260.20:FF:000005">
    <property type="entry name" value="Chaperone protein dnaJ 1, mitochondrial"/>
    <property type="match status" value="1"/>
</dbReference>
<evidence type="ECO:0000256" key="11">
    <source>
        <dbReference type="ARBA" id="ARBA00067609"/>
    </source>
</evidence>
<dbReference type="FunFam" id="2.10.230.10:FF:000002">
    <property type="entry name" value="Molecular chaperone DnaJ"/>
    <property type="match status" value="1"/>
</dbReference>
<evidence type="ECO:0000256" key="7">
    <source>
        <dbReference type="ARBA" id="ARBA00023016"/>
    </source>
</evidence>
<dbReference type="Pfam" id="PF00684">
    <property type="entry name" value="DnaJ_CXXCXGXG"/>
    <property type="match status" value="1"/>
</dbReference>
<feature type="binding site" evidence="12">
    <location>
        <position position="214"/>
    </location>
    <ligand>
        <name>Zn(2+)</name>
        <dbReference type="ChEBI" id="CHEBI:29105"/>
        <label>1</label>
    </ligand>
</feature>
<feature type="binding site" evidence="12">
    <location>
        <position position="177"/>
    </location>
    <ligand>
        <name>Zn(2+)</name>
        <dbReference type="ChEBI" id="CHEBI:29105"/>
        <label>2</label>
    </ligand>
</feature>
<comment type="similarity">
    <text evidence="10 12">Belongs to the DnaJ family.</text>
</comment>
<comment type="cofactor">
    <cofactor evidence="12">
        <name>Zn(2+)</name>
        <dbReference type="ChEBI" id="CHEBI:29105"/>
    </cofactor>
    <text evidence="12">Binds 2 Zn(2+) ions per monomer.</text>
</comment>
<dbReference type="PROSITE" id="PS51188">
    <property type="entry name" value="ZF_CR"/>
    <property type="match status" value="1"/>
</dbReference>
<dbReference type="InterPro" id="IPR012724">
    <property type="entry name" value="DnaJ"/>
</dbReference>
<keyword evidence="3 12" id="KW-0479">Metal-binding</keyword>
<keyword evidence="1 12" id="KW-0963">Cytoplasm</keyword>
<keyword evidence="2 12" id="KW-0235">DNA replication</keyword>
<keyword evidence="7 12" id="KW-0346">Stress response</keyword>
<dbReference type="SUPFAM" id="SSF49493">
    <property type="entry name" value="HSP40/DnaJ peptide-binding domain"/>
    <property type="match status" value="2"/>
</dbReference>
<evidence type="ECO:0000313" key="16">
    <source>
        <dbReference type="EMBL" id="ACZ18859.1"/>
    </source>
</evidence>
<evidence type="ECO:0000256" key="6">
    <source>
        <dbReference type="ARBA" id="ARBA00022833"/>
    </source>
</evidence>
<feature type="binding site" evidence="12">
    <location>
        <position position="174"/>
    </location>
    <ligand>
        <name>Zn(2+)</name>
        <dbReference type="ChEBI" id="CHEBI:29105"/>
        <label>2</label>
    </ligand>
</feature>
<dbReference type="GO" id="GO:0006260">
    <property type="term" value="P:DNA replication"/>
    <property type="evidence" value="ECO:0007669"/>
    <property type="project" value="UniProtKB-KW"/>
</dbReference>
<dbReference type="InterPro" id="IPR008971">
    <property type="entry name" value="HSP40/DnaJ_pept-bd"/>
</dbReference>
<evidence type="ECO:0000256" key="4">
    <source>
        <dbReference type="ARBA" id="ARBA00022737"/>
    </source>
</evidence>
<evidence type="ECO:0000256" key="12">
    <source>
        <dbReference type="HAMAP-Rule" id="MF_01152"/>
    </source>
</evidence>
<evidence type="ECO:0000256" key="5">
    <source>
        <dbReference type="ARBA" id="ARBA00022771"/>
    </source>
</evidence>
<comment type="domain">
    <text evidence="12">The J domain is necessary and sufficient to stimulate DnaK ATPase activity. Zinc center 1 plays an important role in the autonomous, DnaK-independent chaperone activity of DnaJ. Zinc center 2 is essential for interaction with DnaK and for DnaJ activity.</text>
</comment>
<dbReference type="PROSITE" id="PS50076">
    <property type="entry name" value="DNAJ_2"/>
    <property type="match status" value="1"/>
</dbReference>
<evidence type="ECO:0000259" key="14">
    <source>
        <dbReference type="PROSITE" id="PS50076"/>
    </source>
</evidence>
<feature type="domain" description="J" evidence="14">
    <location>
        <begin position="10"/>
        <end position="75"/>
    </location>
</feature>
<dbReference type="PANTHER" id="PTHR43096">
    <property type="entry name" value="DNAJ HOMOLOG 1, MITOCHONDRIAL-RELATED"/>
    <property type="match status" value="1"/>
</dbReference>
<dbReference type="GO" id="GO:0042026">
    <property type="term" value="P:protein refolding"/>
    <property type="evidence" value="ECO:0007669"/>
    <property type="project" value="TreeGrafter"/>
</dbReference>
<dbReference type="InterPro" id="IPR001623">
    <property type="entry name" value="DnaJ_domain"/>
</dbReference>
<protein>
    <recommendedName>
        <fullName evidence="11 12">Chaperone protein DnaJ</fullName>
    </recommendedName>
</protein>
<dbReference type="InterPro" id="IPR036410">
    <property type="entry name" value="HSP_DnaJ_Cys-rich_dom_sf"/>
</dbReference>
<dbReference type="Pfam" id="PF01556">
    <property type="entry name" value="DnaJ_C"/>
    <property type="match status" value="1"/>
</dbReference>
<dbReference type="GO" id="GO:0005524">
    <property type="term" value="F:ATP binding"/>
    <property type="evidence" value="ECO:0007669"/>
    <property type="project" value="InterPro"/>
</dbReference>
<dbReference type="CDD" id="cd10747">
    <property type="entry name" value="DnaJ_C"/>
    <property type="match status" value="1"/>
</dbReference>
<dbReference type="InterPro" id="IPR001305">
    <property type="entry name" value="HSP_DnaJ_Cys-rich_dom"/>
</dbReference>
<dbReference type="InterPro" id="IPR002939">
    <property type="entry name" value="DnaJ_C"/>
</dbReference>
<dbReference type="OrthoDB" id="9779889at2"/>
<dbReference type="KEGG" id="tai:Taci_0623"/>
<feature type="binding site" evidence="12">
    <location>
        <position position="160"/>
    </location>
    <ligand>
        <name>Zn(2+)</name>
        <dbReference type="ChEBI" id="CHEBI:29105"/>
        <label>1</label>
    </ligand>
</feature>
<keyword evidence="17" id="KW-1185">Reference proteome</keyword>
<feature type="repeat" description="CXXCXGXG motif" evidence="12">
    <location>
        <begin position="157"/>
        <end position="164"/>
    </location>
</feature>
<dbReference type="GO" id="GO:0051082">
    <property type="term" value="F:unfolded protein binding"/>
    <property type="evidence" value="ECO:0007669"/>
    <property type="project" value="UniProtKB-UniRule"/>
</dbReference>
<dbReference type="GO" id="GO:0031072">
    <property type="term" value="F:heat shock protein binding"/>
    <property type="evidence" value="ECO:0007669"/>
    <property type="project" value="InterPro"/>
</dbReference>
<dbReference type="GO" id="GO:0005737">
    <property type="term" value="C:cytoplasm"/>
    <property type="evidence" value="ECO:0007669"/>
    <property type="project" value="UniProtKB-SubCell"/>
</dbReference>
<dbReference type="AlphaFoldDB" id="D1B9A6"/>
<dbReference type="InterPro" id="IPR036869">
    <property type="entry name" value="J_dom_sf"/>
</dbReference>
<dbReference type="InterPro" id="IPR018253">
    <property type="entry name" value="DnaJ_domain_CS"/>
</dbReference>
<feature type="repeat" description="CXXCXGXG motif" evidence="12">
    <location>
        <begin position="174"/>
        <end position="181"/>
    </location>
</feature>
<dbReference type="Gene3D" id="2.60.260.20">
    <property type="entry name" value="Urease metallochaperone UreE, N-terminal domain"/>
    <property type="match status" value="2"/>
</dbReference>
<dbReference type="PATRIC" id="fig|525903.6.peg.629"/>
<dbReference type="SMART" id="SM00271">
    <property type="entry name" value="DnaJ"/>
    <property type="match status" value="1"/>
</dbReference>
<dbReference type="HOGENOM" id="CLU_017633_0_7_0"/>
<evidence type="ECO:0000256" key="1">
    <source>
        <dbReference type="ARBA" id="ARBA00022490"/>
    </source>
</evidence>
<dbReference type="STRING" id="525903.Taci_0623"/>
<dbReference type="Pfam" id="PF00226">
    <property type="entry name" value="DnaJ"/>
    <property type="match status" value="1"/>
</dbReference>
<feature type="binding site" evidence="12">
    <location>
        <position position="217"/>
    </location>
    <ligand>
        <name>Zn(2+)</name>
        <dbReference type="ChEBI" id="CHEBI:29105"/>
        <label>1</label>
    </ligand>
</feature>
<dbReference type="HAMAP" id="MF_01152">
    <property type="entry name" value="DnaJ"/>
    <property type="match status" value="1"/>
</dbReference>
<dbReference type="NCBIfam" id="TIGR02349">
    <property type="entry name" value="DnaJ_bact"/>
    <property type="match status" value="1"/>
</dbReference>
<dbReference type="PRINTS" id="PR00625">
    <property type="entry name" value="JDOMAIN"/>
</dbReference>
<dbReference type="PANTHER" id="PTHR43096:SF48">
    <property type="entry name" value="CHAPERONE PROTEIN DNAJ"/>
    <property type="match status" value="1"/>
</dbReference>
<dbReference type="NCBIfam" id="NF008035">
    <property type="entry name" value="PRK10767.1"/>
    <property type="match status" value="1"/>
</dbReference>